<evidence type="ECO:0000313" key="4">
    <source>
        <dbReference type="Proteomes" id="UP000051036"/>
    </source>
</evidence>
<dbReference type="SUPFAM" id="SSF53254">
    <property type="entry name" value="Phosphoglycerate mutase-like"/>
    <property type="match status" value="1"/>
</dbReference>
<evidence type="ECO:0000256" key="2">
    <source>
        <dbReference type="PIRSR" id="PIRSR613078-2"/>
    </source>
</evidence>
<organism evidence="3 4">
    <name type="scientific">Lactobacillus kalixensis DSM 16043</name>
    <dbReference type="NCBI Taxonomy" id="1423763"/>
    <lineage>
        <taxon>Bacteria</taxon>
        <taxon>Bacillati</taxon>
        <taxon>Bacillota</taxon>
        <taxon>Bacilli</taxon>
        <taxon>Lactobacillales</taxon>
        <taxon>Lactobacillaceae</taxon>
        <taxon>Lactobacillus</taxon>
    </lineage>
</organism>
<proteinExistence type="predicted"/>
<dbReference type="PROSITE" id="PS00175">
    <property type="entry name" value="PG_MUTASE"/>
    <property type="match status" value="1"/>
</dbReference>
<comment type="caution">
    <text evidence="3">The sequence shown here is derived from an EMBL/GenBank/DDBJ whole genome shotgun (WGS) entry which is preliminary data.</text>
</comment>
<dbReference type="RefSeq" id="WP_057796997.1">
    <property type="nucleotide sequence ID" value="NZ_AZFM01000001.1"/>
</dbReference>
<evidence type="ECO:0000313" key="3">
    <source>
        <dbReference type="EMBL" id="KRL91458.1"/>
    </source>
</evidence>
<dbReference type="Proteomes" id="UP000051036">
    <property type="component" value="Unassembled WGS sequence"/>
</dbReference>
<reference evidence="3 4" key="1">
    <citation type="journal article" date="2015" name="Genome Announc.">
        <title>Expanding the biotechnology potential of lactobacilli through comparative genomics of 213 strains and associated genera.</title>
        <authorList>
            <person name="Sun Z."/>
            <person name="Harris H.M."/>
            <person name="McCann A."/>
            <person name="Guo C."/>
            <person name="Argimon S."/>
            <person name="Zhang W."/>
            <person name="Yang X."/>
            <person name="Jeffery I.B."/>
            <person name="Cooney J.C."/>
            <person name="Kagawa T.F."/>
            <person name="Liu W."/>
            <person name="Song Y."/>
            <person name="Salvetti E."/>
            <person name="Wrobel A."/>
            <person name="Rasinkangas P."/>
            <person name="Parkhill J."/>
            <person name="Rea M.C."/>
            <person name="O'Sullivan O."/>
            <person name="Ritari J."/>
            <person name="Douillard F.P."/>
            <person name="Paul Ross R."/>
            <person name="Yang R."/>
            <person name="Briner A.E."/>
            <person name="Felis G.E."/>
            <person name="de Vos W.M."/>
            <person name="Barrangou R."/>
            <person name="Klaenhammer T.R."/>
            <person name="Caufield P.W."/>
            <person name="Cui Y."/>
            <person name="Zhang H."/>
            <person name="O'Toole P.W."/>
        </authorList>
    </citation>
    <scope>NUCLEOTIDE SEQUENCE [LARGE SCALE GENOMIC DNA]</scope>
    <source>
        <strain evidence="3 4">DSM 16043</strain>
    </source>
</reference>
<protein>
    <submittedName>
        <fullName evidence="3">Phosphoglycerate mutase</fullName>
    </submittedName>
</protein>
<dbReference type="SMART" id="SM00855">
    <property type="entry name" value="PGAM"/>
    <property type="match status" value="1"/>
</dbReference>
<keyword evidence="4" id="KW-1185">Reference proteome</keyword>
<dbReference type="InterPro" id="IPR013078">
    <property type="entry name" value="His_Pase_superF_clade-1"/>
</dbReference>
<dbReference type="Pfam" id="PF00300">
    <property type="entry name" value="His_Phos_1"/>
    <property type="match status" value="1"/>
</dbReference>
<gene>
    <name evidence="3" type="ORF">FC46_GL000005</name>
</gene>
<feature type="active site" description="Proton donor/acceptor" evidence="1">
    <location>
        <position position="84"/>
    </location>
</feature>
<feature type="binding site" evidence="2">
    <location>
        <begin position="84"/>
        <end position="87"/>
    </location>
    <ligand>
        <name>substrate</name>
    </ligand>
</feature>
<dbReference type="Gene3D" id="3.40.50.1240">
    <property type="entry name" value="Phosphoglycerate mutase-like"/>
    <property type="match status" value="1"/>
</dbReference>
<dbReference type="InterPro" id="IPR001345">
    <property type="entry name" value="PG/BPGM_mutase_AS"/>
</dbReference>
<dbReference type="InterPro" id="IPR050275">
    <property type="entry name" value="PGM_Phosphatase"/>
</dbReference>
<feature type="binding site" evidence="2">
    <location>
        <position position="61"/>
    </location>
    <ligand>
        <name>substrate</name>
    </ligand>
</feature>
<dbReference type="CDD" id="cd07067">
    <property type="entry name" value="HP_PGM_like"/>
    <property type="match status" value="1"/>
</dbReference>
<name>A0A0R1UL17_9LACO</name>
<accession>A0A0R1UL17</accession>
<dbReference type="InterPro" id="IPR029033">
    <property type="entry name" value="His_PPase_superfam"/>
</dbReference>
<evidence type="ECO:0000256" key="1">
    <source>
        <dbReference type="PIRSR" id="PIRSR613078-1"/>
    </source>
</evidence>
<dbReference type="STRING" id="1423763.FC46_GL000005"/>
<dbReference type="AlphaFoldDB" id="A0A0R1UL17"/>
<dbReference type="PATRIC" id="fig|1423763.3.peg.5"/>
<dbReference type="PANTHER" id="PTHR48100">
    <property type="entry name" value="BROAD-SPECIFICITY PHOSPHATASE YOR283W-RELATED"/>
    <property type="match status" value="1"/>
</dbReference>
<sequence>MATTIYLVRHGQTLFNFEHRIQGSSDSRLTKLGIKQVKALRDYFNKHNITFNKAYCSTQERASDTLEILTGNELQYTRIGEIKERDYGFFEGRKDFLWSFRHFPVEPKVESTREVVERMERGMNLILRDAQDNDVILVVGHSDSMGQYLKQVANMKKFKGFDNASYVKMISDGQMMEYVESGWPAENVRINLDGESI</sequence>
<feature type="active site" description="Tele-phosphohistidine intermediate" evidence="1">
    <location>
        <position position="10"/>
    </location>
</feature>
<dbReference type="GO" id="GO:0005737">
    <property type="term" value="C:cytoplasm"/>
    <property type="evidence" value="ECO:0007669"/>
    <property type="project" value="TreeGrafter"/>
</dbReference>
<dbReference type="PANTHER" id="PTHR48100:SF5">
    <property type="entry name" value="HISTIDINE PHOSPHATASE FAMILY PROTEIN"/>
    <property type="match status" value="1"/>
</dbReference>
<dbReference type="EMBL" id="AZFM01000001">
    <property type="protein sequence ID" value="KRL91458.1"/>
    <property type="molecule type" value="Genomic_DNA"/>
</dbReference>
<dbReference type="OrthoDB" id="9782128at2"/>
<dbReference type="GO" id="GO:0016791">
    <property type="term" value="F:phosphatase activity"/>
    <property type="evidence" value="ECO:0007669"/>
    <property type="project" value="TreeGrafter"/>
</dbReference>
<feature type="binding site" evidence="2">
    <location>
        <begin position="9"/>
        <end position="16"/>
    </location>
    <ligand>
        <name>substrate</name>
    </ligand>
</feature>